<gene>
    <name evidence="2" type="ORF">A2896_00045</name>
</gene>
<dbReference type="NCBIfam" id="TIGR01826">
    <property type="entry name" value="CofD_related"/>
    <property type="match status" value="1"/>
</dbReference>
<dbReference type="InterPro" id="IPR002882">
    <property type="entry name" value="CofD"/>
</dbReference>
<dbReference type="PANTHER" id="PTHR30135">
    <property type="entry name" value="UNCHARACTERIZED PROTEIN YVCK-RELATED"/>
    <property type="match status" value="1"/>
</dbReference>
<evidence type="ECO:0000256" key="1">
    <source>
        <dbReference type="ARBA" id="ARBA00022490"/>
    </source>
</evidence>
<dbReference type="EMBL" id="MHMH01000015">
    <property type="protein sequence ID" value="OGZ24229.1"/>
    <property type="molecule type" value="Genomic_DNA"/>
</dbReference>
<reference evidence="2 3" key="1">
    <citation type="journal article" date="2016" name="Nat. Commun.">
        <title>Thousands of microbial genomes shed light on interconnected biogeochemical processes in an aquifer system.</title>
        <authorList>
            <person name="Anantharaman K."/>
            <person name="Brown C.T."/>
            <person name="Hug L.A."/>
            <person name="Sharon I."/>
            <person name="Castelle C.J."/>
            <person name="Probst A.J."/>
            <person name="Thomas B.C."/>
            <person name="Singh A."/>
            <person name="Wilkins M.J."/>
            <person name="Karaoz U."/>
            <person name="Brodie E.L."/>
            <person name="Williams K.H."/>
            <person name="Hubbard S.S."/>
            <person name="Banfield J.F."/>
        </authorList>
    </citation>
    <scope>NUCLEOTIDE SEQUENCE [LARGE SCALE GENOMIC DNA]</scope>
</reference>
<dbReference type="Gene3D" id="3.40.50.10680">
    <property type="entry name" value="CofD-like domains"/>
    <property type="match status" value="1"/>
</dbReference>
<dbReference type="InterPro" id="IPR010119">
    <property type="entry name" value="Gluconeogen_factor"/>
</dbReference>
<dbReference type="GO" id="GO:0043743">
    <property type="term" value="F:LPPG:FO 2-phospho-L-lactate transferase activity"/>
    <property type="evidence" value="ECO:0007669"/>
    <property type="project" value="InterPro"/>
</dbReference>
<evidence type="ECO:0000313" key="2">
    <source>
        <dbReference type="EMBL" id="OGZ24229.1"/>
    </source>
</evidence>
<dbReference type="STRING" id="1801672.A2896_00045"/>
<protein>
    <recommendedName>
        <fullName evidence="4">Gluconeogenesis factor</fullName>
    </recommendedName>
</protein>
<dbReference type="CDD" id="cd07187">
    <property type="entry name" value="YvcK_like"/>
    <property type="match status" value="1"/>
</dbReference>
<dbReference type="InterPro" id="IPR038136">
    <property type="entry name" value="CofD-like_dom_sf"/>
</dbReference>
<accession>A0A1G2EEL3</accession>
<dbReference type="Proteomes" id="UP000178647">
    <property type="component" value="Unassembled WGS sequence"/>
</dbReference>
<dbReference type="AlphaFoldDB" id="A0A1G2EEL3"/>
<evidence type="ECO:0008006" key="4">
    <source>
        <dbReference type="Google" id="ProtNLM"/>
    </source>
</evidence>
<evidence type="ECO:0000313" key="3">
    <source>
        <dbReference type="Proteomes" id="UP000178647"/>
    </source>
</evidence>
<comment type="caution">
    <text evidence="2">The sequence shown here is derived from an EMBL/GenBank/DDBJ whole genome shotgun (WGS) entry which is preliminary data.</text>
</comment>
<organism evidence="2 3">
    <name type="scientific">Candidatus Nealsonbacteria bacterium RIFCSPLOWO2_01_FULL_43_32</name>
    <dbReference type="NCBI Taxonomy" id="1801672"/>
    <lineage>
        <taxon>Bacteria</taxon>
        <taxon>Candidatus Nealsoniibacteriota</taxon>
    </lineage>
</organism>
<dbReference type="Pfam" id="PF01933">
    <property type="entry name" value="CofD"/>
    <property type="match status" value="1"/>
</dbReference>
<keyword evidence="1" id="KW-0963">Cytoplasm</keyword>
<dbReference type="PANTHER" id="PTHR30135:SF3">
    <property type="entry name" value="GLUCONEOGENESIS FACTOR-RELATED"/>
    <property type="match status" value="1"/>
</dbReference>
<sequence length="319" mass="34238">MPKIKYYKIACLGGGNAMPQAVLSGLKKYPVKLSAISSMLDSGGSAGKLRKSFQTGVSFGDIRRAILALSEAPQAVKASFSQRDSMGHVLANVFCTAVTVATGSPETAIAKLKARLAFPARHQALPATLSDVELCAELKSGEVINTETKIDVPEARKRPPIKRVYLSAQATAYPPALSAIKNTDLIVIGPGDLYSSLAQILLVQGMAQAIRASRAKKVYVANAMTKHGETNGFSVLDLANEIEKYLGQKLDYVVYNKVLAAQDRIEATKKGNPNLVAAVRVDENLPSEKFIGENLLPDSGLVIYDPQKLAQILLNLCKR</sequence>
<proteinExistence type="predicted"/>
<dbReference type="SUPFAM" id="SSF142338">
    <property type="entry name" value="CofD-like"/>
    <property type="match status" value="1"/>
</dbReference>
<name>A0A1G2EEL3_9BACT</name>